<evidence type="ECO:0000313" key="2">
    <source>
        <dbReference type="EMBL" id="KAJ7030650.1"/>
    </source>
</evidence>
<feature type="compositionally biased region" description="Low complexity" evidence="1">
    <location>
        <begin position="15"/>
        <end position="35"/>
    </location>
</feature>
<sequence length="166" mass="17948">MQHFQSPPAHKMQGTSPHSPSSHASSLLRAALRTPTPSARPQVLADLAARTNGATMTPTTTTASTQQAPVYHFFGLDFGASDSSSTLGDSSHDSKTGFPRVRPLALPPFCRRESSNPPLKSLEGRCKDDIFGPTPRECLTLPRIRKSFGRQHGSRNFAGTSREDGY</sequence>
<keyword evidence="3" id="KW-1185">Reference proteome</keyword>
<evidence type="ECO:0000313" key="3">
    <source>
        <dbReference type="Proteomes" id="UP001218188"/>
    </source>
</evidence>
<name>A0AAD6WZV0_9AGAR</name>
<feature type="region of interest" description="Disordered" evidence="1">
    <location>
        <begin position="1"/>
        <end position="40"/>
    </location>
</feature>
<reference evidence="2" key="1">
    <citation type="submission" date="2023-03" db="EMBL/GenBank/DDBJ databases">
        <title>Massive genome expansion in bonnet fungi (Mycena s.s.) driven by repeated elements and novel gene families across ecological guilds.</title>
        <authorList>
            <consortium name="Lawrence Berkeley National Laboratory"/>
            <person name="Harder C.B."/>
            <person name="Miyauchi S."/>
            <person name="Viragh M."/>
            <person name="Kuo A."/>
            <person name="Thoen E."/>
            <person name="Andreopoulos B."/>
            <person name="Lu D."/>
            <person name="Skrede I."/>
            <person name="Drula E."/>
            <person name="Henrissat B."/>
            <person name="Morin E."/>
            <person name="Kohler A."/>
            <person name="Barry K."/>
            <person name="LaButti K."/>
            <person name="Morin E."/>
            <person name="Salamov A."/>
            <person name="Lipzen A."/>
            <person name="Mereny Z."/>
            <person name="Hegedus B."/>
            <person name="Baldrian P."/>
            <person name="Stursova M."/>
            <person name="Weitz H."/>
            <person name="Taylor A."/>
            <person name="Grigoriev I.V."/>
            <person name="Nagy L.G."/>
            <person name="Martin F."/>
            <person name="Kauserud H."/>
        </authorList>
    </citation>
    <scope>NUCLEOTIDE SEQUENCE</scope>
    <source>
        <strain evidence="2">CBHHK200</strain>
    </source>
</reference>
<dbReference type="Proteomes" id="UP001218188">
    <property type="component" value="Unassembled WGS sequence"/>
</dbReference>
<proteinExistence type="predicted"/>
<dbReference type="AlphaFoldDB" id="A0AAD6WZV0"/>
<feature type="region of interest" description="Disordered" evidence="1">
    <location>
        <begin position="82"/>
        <end position="128"/>
    </location>
</feature>
<organism evidence="2 3">
    <name type="scientific">Mycena alexandri</name>
    <dbReference type="NCBI Taxonomy" id="1745969"/>
    <lineage>
        <taxon>Eukaryota</taxon>
        <taxon>Fungi</taxon>
        <taxon>Dikarya</taxon>
        <taxon>Basidiomycota</taxon>
        <taxon>Agaricomycotina</taxon>
        <taxon>Agaricomycetes</taxon>
        <taxon>Agaricomycetidae</taxon>
        <taxon>Agaricales</taxon>
        <taxon>Marasmiineae</taxon>
        <taxon>Mycenaceae</taxon>
        <taxon>Mycena</taxon>
    </lineage>
</organism>
<evidence type="ECO:0000256" key="1">
    <source>
        <dbReference type="SAM" id="MobiDB-lite"/>
    </source>
</evidence>
<accession>A0AAD6WZV0</accession>
<comment type="caution">
    <text evidence="2">The sequence shown here is derived from an EMBL/GenBank/DDBJ whole genome shotgun (WGS) entry which is preliminary data.</text>
</comment>
<gene>
    <name evidence="2" type="ORF">C8F04DRAFT_1365933</name>
</gene>
<protein>
    <submittedName>
        <fullName evidence="2">Uncharacterized protein</fullName>
    </submittedName>
</protein>
<dbReference type="EMBL" id="JARJCM010000089">
    <property type="protein sequence ID" value="KAJ7030650.1"/>
    <property type="molecule type" value="Genomic_DNA"/>
</dbReference>